<dbReference type="Proteomes" id="UP000190648">
    <property type="component" value="Unassembled WGS sequence"/>
</dbReference>
<sequence>MVGMIASFYDTDAVIMAVGITVVVCFTVVIFSLQTKYDFTSCRGVLIICLVVLIIFSILCIFIRNRILDIIYASLGALLFTCDTPNSTDTPLHFQLVGEMAYQLDRRMLVHVFPNRQRFYGFTVSNIPDKIMDTVTSPQEHVAATSRYSEMMMMLRRRGYNPKMHPLFCEALVNTYGTVSDAARPSVFAAVTAELLKRAIEETMPPRARLDGFIMLDCLLFMVRMGDGPIFMY</sequence>
<name>A0A1V4KDY6_PATFA</name>
<dbReference type="GO" id="GO:0005813">
    <property type="term" value="C:centrosome"/>
    <property type="evidence" value="ECO:0007669"/>
    <property type="project" value="TreeGrafter"/>
</dbReference>
<dbReference type="AlphaFoldDB" id="A0A1V4KDY6"/>
<feature type="transmembrane region" description="Helical" evidence="5">
    <location>
        <begin position="13"/>
        <end position="33"/>
    </location>
</feature>
<dbReference type="GO" id="GO:0016020">
    <property type="term" value="C:membrane"/>
    <property type="evidence" value="ECO:0007669"/>
    <property type="project" value="UniProtKB-SubCell"/>
</dbReference>
<evidence type="ECO:0000256" key="1">
    <source>
        <dbReference type="ARBA" id="ARBA00004141"/>
    </source>
</evidence>
<dbReference type="InterPro" id="IPR026715">
    <property type="entry name" value="SPATC1"/>
</dbReference>
<keyword evidence="3 5" id="KW-1133">Transmembrane helix</keyword>
<feature type="transmembrane region" description="Helical" evidence="5">
    <location>
        <begin position="45"/>
        <end position="64"/>
    </location>
</feature>
<comment type="caution">
    <text evidence="7">The sequence shown here is derived from an EMBL/GenBank/DDBJ whole genome shotgun (WGS) entry which is preliminary data.</text>
</comment>
<evidence type="ECO:0000256" key="2">
    <source>
        <dbReference type="ARBA" id="ARBA00022692"/>
    </source>
</evidence>
<dbReference type="Pfam" id="PF15059">
    <property type="entry name" value="Speriolin_C"/>
    <property type="match status" value="1"/>
</dbReference>
<dbReference type="EMBL" id="LSYS01003572">
    <property type="protein sequence ID" value="OPJ82561.1"/>
    <property type="molecule type" value="Genomic_DNA"/>
</dbReference>
<protein>
    <recommendedName>
        <fullName evidence="6">Speriolin C-terminal domain-containing protein</fullName>
    </recommendedName>
</protein>
<reference evidence="7 8" key="1">
    <citation type="submission" date="2016-02" db="EMBL/GenBank/DDBJ databases">
        <title>Band-tailed pigeon sequencing and assembly.</title>
        <authorList>
            <person name="Soares A.E."/>
            <person name="Novak B.J."/>
            <person name="Rice E.S."/>
            <person name="O'Connell B."/>
            <person name="Chang D."/>
            <person name="Weber S."/>
            <person name="Shapiro B."/>
        </authorList>
    </citation>
    <scope>NUCLEOTIDE SEQUENCE [LARGE SCALE GENOMIC DNA]</scope>
    <source>
        <strain evidence="7">BTP2013</strain>
        <tissue evidence="7">Blood</tissue>
    </source>
</reference>
<feature type="domain" description="Speriolin C-terminal" evidence="6">
    <location>
        <begin position="96"/>
        <end position="232"/>
    </location>
</feature>
<evidence type="ECO:0000256" key="3">
    <source>
        <dbReference type="ARBA" id="ARBA00022989"/>
    </source>
</evidence>
<proteinExistence type="predicted"/>
<evidence type="ECO:0000256" key="5">
    <source>
        <dbReference type="SAM" id="Phobius"/>
    </source>
</evidence>
<comment type="subcellular location">
    <subcellularLocation>
        <location evidence="1">Membrane</location>
        <topology evidence="1">Multi-pass membrane protein</topology>
    </subcellularLocation>
</comment>
<dbReference type="InterPro" id="IPR029384">
    <property type="entry name" value="Speriolin_C"/>
</dbReference>
<gene>
    <name evidence="7" type="ORF">AV530_008789</name>
</gene>
<dbReference type="PANTHER" id="PTHR22192:SF17">
    <property type="entry name" value="SPERIOLIN-LIKE PROTEIN"/>
    <property type="match status" value="1"/>
</dbReference>
<dbReference type="Pfam" id="PF01027">
    <property type="entry name" value="Bax1-I"/>
    <property type="match status" value="1"/>
</dbReference>
<evidence type="ECO:0000313" key="7">
    <source>
        <dbReference type="EMBL" id="OPJ82561.1"/>
    </source>
</evidence>
<evidence type="ECO:0000259" key="6">
    <source>
        <dbReference type="Pfam" id="PF15059"/>
    </source>
</evidence>
<evidence type="ECO:0000256" key="4">
    <source>
        <dbReference type="ARBA" id="ARBA00023136"/>
    </source>
</evidence>
<accession>A0A1V4KDY6</accession>
<evidence type="ECO:0000313" key="8">
    <source>
        <dbReference type="Proteomes" id="UP000190648"/>
    </source>
</evidence>
<dbReference type="PANTHER" id="PTHR22192">
    <property type="entry name" value="SPERIOLIN"/>
    <property type="match status" value="1"/>
</dbReference>
<organism evidence="7 8">
    <name type="scientific">Patagioenas fasciata monilis</name>
    <dbReference type="NCBI Taxonomy" id="372326"/>
    <lineage>
        <taxon>Eukaryota</taxon>
        <taxon>Metazoa</taxon>
        <taxon>Chordata</taxon>
        <taxon>Craniata</taxon>
        <taxon>Vertebrata</taxon>
        <taxon>Euteleostomi</taxon>
        <taxon>Archelosauria</taxon>
        <taxon>Archosauria</taxon>
        <taxon>Dinosauria</taxon>
        <taxon>Saurischia</taxon>
        <taxon>Theropoda</taxon>
        <taxon>Coelurosauria</taxon>
        <taxon>Aves</taxon>
        <taxon>Neognathae</taxon>
        <taxon>Neoaves</taxon>
        <taxon>Columbimorphae</taxon>
        <taxon>Columbiformes</taxon>
        <taxon>Columbidae</taxon>
        <taxon>Patagioenas</taxon>
    </lineage>
</organism>
<keyword evidence="8" id="KW-1185">Reference proteome</keyword>
<dbReference type="OrthoDB" id="6114770at2759"/>
<keyword evidence="4 5" id="KW-0472">Membrane</keyword>
<dbReference type="InterPro" id="IPR006214">
    <property type="entry name" value="Bax_inhibitor_1-related"/>
</dbReference>
<keyword evidence="2 5" id="KW-0812">Transmembrane</keyword>